<evidence type="ECO:0000313" key="2">
    <source>
        <dbReference type="Proteomes" id="UP001595791"/>
    </source>
</evidence>
<sequence length="78" mass="8484">MTEIMYSLVAMDTVLAELAAASPIGAASVADFFERCAGRGRPWKHVANWGDLDDIEVYRHLTLAEKPQGPLYGVSEAC</sequence>
<keyword evidence="2" id="KW-1185">Reference proteome</keyword>
<accession>A0ABV8MI19</accession>
<reference evidence="2" key="1">
    <citation type="journal article" date="2019" name="Int. J. Syst. Evol. Microbiol.">
        <title>The Global Catalogue of Microorganisms (GCM) 10K type strain sequencing project: providing services to taxonomists for standard genome sequencing and annotation.</title>
        <authorList>
            <consortium name="The Broad Institute Genomics Platform"/>
            <consortium name="The Broad Institute Genome Sequencing Center for Infectious Disease"/>
            <person name="Wu L."/>
            <person name="Ma J."/>
        </authorList>
    </citation>
    <scope>NUCLEOTIDE SEQUENCE [LARGE SCALE GENOMIC DNA]</scope>
    <source>
        <strain evidence="2">LMG 29894</strain>
    </source>
</reference>
<dbReference type="EMBL" id="JBHSBU010000001">
    <property type="protein sequence ID" value="MFC4157728.1"/>
    <property type="molecule type" value="Genomic_DNA"/>
</dbReference>
<gene>
    <name evidence="1" type="ORF">ACFOW7_00020</name>
</gene>
<evidence type="ECO:0000313" key="1">
    <source>
        <dbReference type="EMBL" id="MFC4157728.1"/>
    </source>
</evidence>
<protein>
    <submittedName>
        <fullName evidence="1">Uncharacterized protein</fullName>
    </submittedName>
</protein>
<organism evidence="1 2">
    <name type="scientific">Chitinimonas lacunae</name>
    <dbReference type="NCBI Taxonomy" id="1963018"/>
    <lineage>
        <taxon>Bacteria</taxon>
        <taxon>Pseudomonadati</taxon>
        <taxon>Pseudomonadota</taxon>
        <taxon>Betaproteobacteria</taxon>
        <taxon>Neisseriales</taxon>
        <taxon>Chitinibacteraceae</taxon>
        <taxon>Chitinimonas</taxon>
    </lineage>
</organism>
<dbReference type="Proteomes" id="UP001595791">
    <property type="component" value="Unassembled WGS sequence"/>
</dbReference>
<comment type="caution">
    <text evidence="1">The sequence shown here is derived from an EMBL/GenBank/DDBJ whole genome shotgun (WGS) entry which is preliminary data.</text>
</comment>
<proteinExistence type="predicted"/>
<dbReference type="RefSeq" id="WP_378159666.1">
    <property type="nucleotide sequence ID" value="NZ_JBHSBU010000001.1"/>
</dbReference>
<name>A0ABV8MI19_9NEIS</name>